<dbReference type="GO" id="GO:0005783">
    <property type="term" value="C:endoplasmic reticulum"/>
    <property type="evidence" value="ECO:0007669"/>
    <property type="project" value="TreeGrafter"/>
</dbReference>
<comment type="caution">
    <text evidence="2">The sequence shown here is derived from an EMBL/GenBank/DDBJ whole genome shotgun (WGS) entry which is preliminary data.</text>
</comment>
<dbReference type="PANTHER" id="PTHR12861">
    <property type="entry name" value="TRANSLOCON-ASSOCIATED PROTEIN, BETA SUBUNIT PRECURSOR TRAP-BETA SIGNAL SEQUENCE RECEPTOR BETA SUBUNIT"/>
    <property type="match status" value="1"/>
</dbReference>
<accession>A0A835M7B9</accession>
<feature type="signal peptide" evidence="1">
    <location>
        <begin position="1"/>
        <end position="24"/>
    </location>
</feature>
<name>A0A835M7B9_9MAGN</name>
<reference evidence="2 3" key="1">
    <citation type="submission" date="2020-10" db="EMBL/GenBank/DDBJ databases">
        <title>The Coptis chinensis genome and diversification of protoberbering-type alkaloids.</title>
        <authorList>
            <person name="Wang B."/>
            <person name="Shu S."/>
            <person name="Song C."/>
            <person name="Liu Y."/>
        </authorList>
    </citation>
    <scope>NUCLEOTIDE SEQUENCE [LARGE SCALE GENOMIC DNA]</scope>
    <source>
        <strain evidence="2">HL-2020</strain>
        <tissue evidence="2">Leaf</tissue>
    </source>
</reference>
<evidence type="ECO:0008006" key="4">
    <source>
        <dbReference type="Google" id="ProtNLM"/>
    </source>
</evidence>
<dbReference type="OrthoDB" id="5860827at2759"/>
<evidence type="ECO:0000313" key="2">
    <source>
        <dbReference type="EMBL" id="KAF9622403.1"/>
    </source>
</evidence>
<organism evidence="2 3">
    <name type="scientific">Coptis chinensis</name>
    <dbReference type="NCBI Taxonomy" id="261450"/>
    <lineage>
        <taxon>Eukaryota</taxon>
        <taxon>Viridiplantae</taxon>
        <taxon>Streptophyta</taxon>
        <taxon>Embryophyta</taxon>
        <taxon>Tracheophyta</taxon>
        <taxon>Spermatophyta</taxon>
        <taxon>Magnoliopsida</taxon>
        <taxon>Ranunculales</taxon>
        <taxon>Ranunculaceae</taxon>
        <taxon>Coptidoideae</taxon>
        <taxon>Coptis</taxon>
    </lineage>
</organism>
<dbReference type="Pfam" id="PF05753">
    <property type="entry name" value="TRAP_beta"/>
    <property type="match status" value="1"/>
</dbReference>
<feature type="chain" id="PRO_5032853750" description="Translocon-associated protein subunit beta" evidence="1">
    <location>
        <begin position="25"/>
        <end position="159"/>
    </location>
</feature>
<keyword evidence="3" id="KW-1185">Reference proteome</keyword>
<sequence>MEKIFVSLLVVVVLFLISLTATSSAVSSDSPFVVAHKKVSLNRLKSGSDQVSVSIDIYNQGSATAYDVSLTDDSWTPDVFDLLSGNISRTWERLNAGSIVSHSFVLESKVKGLFYGAPAVIKFRIPTKTALQEAFSTPILPLDILSDRPPEKKFEWVSY</sequence>
<gene>
    <name evidence="2" type="ORF">IFM89_031206</name>
</gene>
<proteinExistence type="predicted"/>
<evidence type="ECO:0000256" key="1">
    <source>
        <dbReference type="SAM" id="SignalP"/>
    </source>
</evidence>
<dbReference type="AlphaFoldDB" id="A0A835M7B9"/>
<keyword evidence="1" id="KW-0732">Signal</keyword>
<evidence type="ECO:0000313" key="3">
    <source>
        <dbReference type="Proteomes" id="UP000631114"/>
    </source>
</evidence>
<dbReference type="PANTHER" id="PTHR12861:SF3">
    <property type="entry name" value="TRANSLOCON-ASSOCIATED PROTEIN SUBUNIT BETA"/>
    <property type="match status" value="1"/>
</dbReference>
<dbReference type="Proteomes" id="UP000631114">
    <property type="component" value="Unassembled WGS sequence"/>
</dbReference>
<dbReference type="EMBL" id="JADFTS010000002">
    <property type="protein sequence ID" value="KAF9622403.1"/>
    <property type="molecule type" value="Genomic_DNA"/>
</dbReference>
<protein>
    <recommendedName>
        <fullName evidence="4">Translocon-associated protein subunit beta</fullName>
    </recommendedName>
</protein>